<gene>
    <name evidence="4" type="ORF">I8U20_06860</name>
</gene>
<feature type="coiled-coil region" evidence="1">
    <location>
        <begin position="36"/>
        <end position="97"/>
    </location>
</feature>
<evidence type="ECO:0000313" key="5">
    <source>
        <dbReference type="Proteomes" id="UP000633619"/>
    </source>
</evidence>
<dbReference type="Proteomes" id="UP000633619">
    <property type="component" value="Unassembled WGS sequence"/>
</dbReference>
<keyword evidence="5" id="KW-1185">Reference proteome</keyword>
<name>A0A8I1DFP1_THEIN</name>
<feature type="transmembrane region" description="Helical" evidence="3">
    <location>
        <begin position="12"/>
        <end position="35"/>
    </location>
</feature>
<evidence type="ECO:0000256" key="1">
    <source>
        <dbReference type="SAM" id="Coils"/>
    </source>
</evidence>
<evidence type="ECO:0000256" key="2">
    <source>
        <dbReference type="SAM" id="MobiDB-lite"/>
    </source>
</evidence>
<organism evidence="4 5">
    <name type="scientific">Thermoactinomyces intermedius</name>
    <dbReference type="NCBI Taxonomy" id="2024"/>
    <lineage>
        <taxon>Bacteria</taxon>
        <taxon>Bacillati</taxon>
        <taxon>Bacillota</taxon>
        <taxon>Bacilli</taxon>
        <taxon>Bacillales</taxon>
        <taxon>Thermoactinomycetaceae</taxon>
        <taxon>Thermoactinomyces</taxon>
    </lineage>
</organism>
<comment type="caution">
    <text evidence="4">The sequence shown here is derived from an EMBL/GenBank/DDBJ whole genome shotgun (WGS) entry which is preliminary data.</text>
</comment>
<feature type="region of interest" description="Disordered" evidence="2">
    <location>
        <begin position="183"/>
        <end position="204"/>
    </location>
</feature>
<evidence type="ECO:0000256" key="3">
    <source>
        <dbReference type="SAM" id="Phobius"/>
    </source>
</evidence>
<dbReference type="EMBL" id="JAECVW010000003">
    <property type="protein sequence ID" value="MBH8595051.1"/>
    <property type="molecule type" value="Genomic_DNA"/>
</dbReference>
<dbReference type="RefSeq" id="WP_181731371.1">
    <property type="nucleotide sequence ID" value="NZ_JACEIR010000002.1"/>
</dbReference>
<evidence type="ECO:0000313" key="4">
    <source>
        <dbReference type="EMBL" id="MBH8595051.1"/>
    </source>
</evidence>
<keyword evidence="3" id="KW-1133">Transmembrane helix</keyword>
<dbReference type="AlphaFoldDB" id="A0A8I1DFP1"/>
<feature type="compositionally biased region" description="Polar residues" evidence="2">
    <location>
        <begin position="191"/>
        <end position="204"/>
    </location>
</feature>
<proteinExistence type="predicted"/>
<keyword evidence="3" id="KW-0472">Membrane</keyword>
<keyword evidence="3" id="KW-0812">Transmembrane</keyword>
<protein>
    <submittedName>
        <fullName evidence="4">Uncharacterized protein</fullName>
    </submittedName>
</protein>
<keyword evidence="1" id="KW-0175">Coiled coil</keyword>
<reference evidence="4 5" key="1">
    <citation type="submission" date="2020-12" db="EMBL/GenBank/DDBJ databases">
        <title>WGS of Thermoactinomyces spp.</title>
        <authorList>
            <person name="Cheng K."/>
        </authorList>
    </citation>
    <scope>NUCLEOTIDE SEQUENCE [LARGE SCALE GENOMIC DNA]</scope>
    <source>
        <strain evidence="5">CICC 10671\DSM 43846</strain>
    </source>
</reference>
<accession>A0A8I1DFP1</accession>
<sequence>MNFLPPQPIYKRFFYSFLSGILLLLSGLGVGILYAKKVAGERVTDLEAEVAQKRKQLNQAIRLKKNEEKIYESQQPAMDYEKTIQEVEANQRRWKEAADQVHQMVPRGTDLFRLQGIGNQLDGWAYFSSISEATKFLQELVEKKPDLYQEAWIECVGDRCMNEVHKKNANQVLVHFRLDLKREKGAEEPSENQSRSVGGSPESS</sequence>